<evidence type="ECO:0000256" key="5">
    <source>
        <dbReference type="ARBA" id="ARBA00022741"/>
    </source>
</evidence>
<feature type="binding site" evidence="11">
    <location>
        <position position="244"/>
    </location>
    <ligand>
        <name>Zn(2+)</name>
        <dbReference type="ChEBI" id="CHEBI:29105"/>
        <note>catalytic</note>
    </ligand>
</feature>
<dbReference type="GO" id="GO:0009231">
    <property type="term" value="P:riboflavin biosynthetic process"/>
    <property type="evidence" value="ECO:0007669"/>
    <property type="project" value="UniProtKB-UniRule"/>
</dbReference>
<keyword evidence="6 11" id="KW-0378">Hydrolase</keyword>
<dbReference type="GO" id="GO:0005829">
    <property type="term" value="C:cytosol"/>
    <property type="evidence" value="ECO:0007669"/>
    <property type="project" value="TreeGrafter"/>
</dbReference>
<comment type="function">
    <text evidence="9 11">Catalyzes the conversion of GTP to 2,5-diamino-6-ribosylamino-4(3H)-pyrimidinone 5'-phosphate (DARP), formate and pyrophosphate.</text>
</comment>
<evidence type="ECO:0000313" key="14">
    <source>
        <dbReference type="Proteomes" id="UP000233332"/>
    </source>
</evidence>
<sequence length="385" mass="41536">MTQSFAATAQNDSNSIPATDLVTVSRAVADLRRGEIVLVQGHLDGAVHSVAVIAAEPLSQAGFERLCDITHTTESPAIILPRVRARSLGGACEQDSFVAFVSKRQSEIDAARLGEIANPLLDLDQLPAGDWRAVSMAETAAIRLAKLARLLPAVVTVPVGADQLENLARAQNLLVLQSESINGYEDASAASLREVSQARVPLEDAENATVIAFRPEDGGQEHLAIVIDEPAKDQPVLIRLHSECFTGDLIGSLRCDCGPQLRGAISEIAKSGQGGIILYLRQEGRGIGLVNKLRAYALQDRGFDTLDANEELGFDADERVYRPAAEMLRQLGFGSVRLLTNNPEKLKGLEGWGVKVAERVPHKFPSNGHNAFYLQTKKDRAGHLF</sequence>
<evidence type="ECO:0000256" key="8">
    <source>
        <dbReference type="ARBA" id="ARBA00023134"/>
    </source>
</evidence>
<evidence type="ECO:0000256" key="11">
    <source>
        <dbReference type="HAMAP-Rule" id="MF_00179"/>
    </source>
</evidence>
<dbReference type="InterPro" id="IPR032677">
    <property type="entry name" value="GTP_cyclohydro_II"/>
</dbReference>
<feature type="binding site" evidence="11">
    <location>
        <position position="305"/>
    </location>
    <ligand>
        <name>GTP</name>
        <dbReference type="ChEBI" id="CHEBI:37565"/>
    </ligand>
</feature>
<evidence type="ECO:0000256" key="7">
    <source>
        <dbReference type="ARBA" id="ARBA00022833"/>
    </source>
</evidence>
<feature type="binding site" evidence="11">
    <location>
        <begin position="283"/>
        <end position="285"/>
    </location>
    <ligand>
        <name>GTP</name>
        <dbReference type="ChEBI" id="CHEBI:37565"/>
    </ligand>
</feature>
<dbReference type="InterPro" id="IPR000926">
    <property type="entry name" value="RibA"/>
</dbReference>
<dbReference type="NCBIfam" id="NF001591">
    <property type="entry name" value="PRK00393.1"/>
    <property type="match status" value="1"/>
</dbReference>
<feature type="binding site" evidence="11">
    <location>
        <position position="340"/>
    </location>
    <ligand>
        <name>GTP</name>
        <dbReference type="ChEBI" id="CHEBI:37565"/>
    </ligand>
</feature>
<dbReference type="FunFam" id="3.40.50.10990:FF:000001">
    <property type="entry name" value="Riboflavin biosynthesis protein RibBA"/>
    <property type="match status" value="1"/>
</dbReference>
<comment type="caution">
    <text evidence="13">The sequence shown here is derived from an EMBL/GenBank/DDBJ whole genome shotgun (WGS) entry which is preliminary data.</text>
</comment>
<evidence type="ECO:0000256" key="9">
    <source>
        <dbReference type="ARBA" id="ARBA00043932"/>
    </source>
</evidence>
<organism evidence="13 14">
    <name type="scientific">Thalassospira lohafexi</name>
    <dbReference type="NCBI Taxonomy" id="744227"/>
    <lineage>
        <taxon>Bacteria</taxon>
        <taxon>Pseudomonadati</taxon>
        <taxon>Pseudomonadota</taxon>
        <taxon>Alphaproteobacteria</taxon>
        <taxon>Rhodospirillales</taxon>
        <taxon>Thalassospiraceae</taxon>
        <taxon>Thalassospira</taxon>
    </lineage>
</organism>
<dbReference type="Gene3D" id="3.40.50.10990">
    <property type="entry name" value="GTP cyclohydrolase II"/>
    <property type="match status" value="1"/>
</dbReference>
<dbReference type="EMBL" id="NXGX01000003">
    <property type="protein sequence ID" value="PKR58952.1"/>
    <property type="molecule type" value="Genomic_DNA"/>
</dbReference>
<feature type="binding site" evidence="11">
    <location>
        <position position="255"/>
    </location>
    <ligand>
        <name>Zn(2+)</name>
        <dbReference type="ChEBI" id="CHEBI:29105"/>
        <note>catalytic</note>
    </ligand>
</feature>
<keyword evidence="14" id="KW-1185">Reference proteome</keyword>
<comment type="catalytic activity">
    <reaction evidence="10 11">
        <text>GTP + 4 H2O = 2,5-diamino-6-hydroxy-4-(5-phosphoribosylamino)-pyrimidine + formate + 2 phosphate + 3 H(+)</text>
        <dbReference type="Rhea" id="RHEA:23704"/>
        <dbReference type="ChEBI" id="CHEBI:15377"/>
        <dbReference type="ChEBI" id="CHEBI:15378"/>
        <dbReference type="ChEBI" id="CHEBI:15740"/>
        <dbReference type="ChEBI" id="CHEBI:37565"/>
        <dbReference type="ChEBI" id="CHEBI:43474"/>
        <dbReference type="ChEBI" id="CHEBI:58614"/>
        <dbReference type="EC" id="3.5.4.25"/>
    </reaction>
</comment>
<evidence type="ECO:0000313" key="13">
    <source>
        <dbReference type="EMBL" id="PKR58952.1"/>
    </source>
</evidence>
<dbReference type="Pfam" id="PF00925">
    <property type="entry name" value="GTP_cyclohydro2"/>
    <property type="match status" value="1"/>
</dbReference>
<keyword evidence="7 11" id="KW-0862">Zinc</keyword>
<feature type="binding site" evidence="11">
    <location>
        <position position="260"/>
    </location>
    <ligand>
        <name>GTP</name>
        <dbReference type="ChEBI" id="CHEBI:37565"/>
    </ligand>
</feature>
<dbReference type="NCBIfam" id="TIGR00505">
    <property type="entry name" value="ribA"/>
    <property type="match status" value="1"/>
</dbReference>
<feature type="active site" description="Proton acceptor" evidence="11">
    <location>
        <position position="317"/>
    </location>
</feature>
<feature type="binding site" evidence="11">
    <location>
        <position position="257"/>
    </location>
    <ligand>
        <name>Zn(2+)</name>
        <dbReference type="ChEBI" id="CHEBI:29105"/>
        <note>catalytic</note>
    </ligand>
</feature>
<comment type="cofactor">
    <cofactor evidence="11">
        <name>Zn(2+)</name>
        <dbReference type="ChEBI" id="CHEBI:29105"/>
    </cofactor>
    <text evidence="11">Binds 1 zinc ion per subunit.</text>
</comment>
<dbReference type="HAMAP" id="MF_00179">
    <property type="entry name" value="RibA"/>
    <property type="match status" value="1"/>
</dbReference>
<evidence type="ECO:0000256" key="2">
    <source>
        <dbReference type="ARBA" id="ARBA00005520"/>
    </source>
</evidence>
<keyword evidence="4 11" id="KW-0479">Metal-binding</keyword>
<evidence type="ECO:0000256" key="1">
    <source>
        <dbReference type="ARBA" id="ARBA00004853"/>
    </source>
</evidence>
<feature type="binding site" evidence="11">
    <location>
        <begin position="239"/>
        <end position="243"/>
    </location>
    <ligand>
        <name>GTP</name>
        <dbReference type="ChEBI" id="CHEBI:37565"/>
    </ligand>
</feature>
<accession>A0A2N3L845</accession>
<dbReference type="UniPathway" id="UPA00275">
    <property type="reaction ID" value="UER00400"/>
</dbReference>
<reference evidence="13 14" key="1">
    <citation type="submission" date="2017-09" db="EMBL/GenBank/DDBJ databases">
        <title>Biodiversity and function of Thalassospira species in the particle-attached aromatic-hydrocarbon-degrading consortia from the surface seawater of the China South Sea.</title>
        <authorList>
            <person name="Dong C."/>
            <person name="Lai Q."/>
            <person name="Shao Z."/>
        </authorList>
    </citation>
    <scope>NUCLEOTIDE SEQUENCE [LARGE SCALE GENOMIC DNA]</scope>
    <source>
        <strain evidence="13 14">139Z-12</strain>
    </source>
</reference>
<dbReference type="Proteomes" id="UP000233332">
    <property type="component" value="Unassembled WGS sequence"/>
</dbReference>
<keyword evidence="8 11" id="KW-0342">GTP-binding</keyword>
<gene>
    <name evidence="11 13" type="primary">ribA</name>
    <name evidence="13" type="ORF">COO92_08915</name>
</gene>
<dbReference type="CDD" id="cd00641">
    <property type="entry name" value="GTP_cyclohydro2"/>
    <property type="match status" value="1"/>
</dbReference>
<feature type="domain" description="GTP cyclohydrolase II" evidence="12">
    <location>
        <begin position="196"/>
        <end position="361"/>
    </location>
</feature>
<dbReference type="InterPro" id="IPR036144">
    <property type="entry name" value="RibA-like_sf"/>
</dbReference>
<feature type="binding site" evidence="11">
    <location>
        <position position="345"/>
    </location>
    <ligand>
        <name>GTP</name>
        <dbReference type="ChEBI" id="CHEBI:37565"/>
    </ligand>
</feature>
<keyword evidence="3 11" id="KW-0686">Riboflavin biosynthesis</keyword>
<comment type="similarity">
    <text evidence="2">In the N-terminal section; belongs to the DHBP synthase family.</text>
</comment>
<evidence type="ECO:0000259" key="12">
    <source>
        <dbReference type="Pfam" id="PF00925"/>
    </source>
</evidence>
<dbReference type="EC" id="3.5.4.25" evidence="11"/>
<dbReference type="RefSeq" id="WP_101301468.1">
    <property type="nucleotide sequence ID" value="NZ_NXGX01000003.1"/>
</dbReference>
<dbReference type="GO" id="GO:0005525">
    <property type="term" value="F:GTP binding"/>
    <property type="evidence" value="ECO:0007669"/>
    <property type="project" value="UniProtKB-KW"/>
</dbReference>
<evidence type="ECO:0000256" key="3">
    <source>
        <dbReference type="ARBA" id="ARBA00022619"/>
    </source>
</evidence>
<dbReference type="GO" id="GO:0008270">
    <property type="term" value="F:zinc ion binding"/>
    <property type="evidence" value="ECO:0007669"/>
    <property type="project" value="UniProtKB-UniRule"/>
</dbReference>
<evidence type="ECO:0000256" key="4">
    <source>
        <dbReference type="ARBA" id="ARBA00022723"/>
    </source>
</evidence>
<keyword evidence="5 11" id="KW-0547">Nucleotide-binding</keyword>
<comment type="similarity">
    <text evidence="11">Belongs to the GTP cyclohydrolase II family.</text>
</comment>
<proteinExistence type="inferred from homology"/>
<dbReference type="SUPFAM" id="SSF142695">
    <property type="entry name" value="RibA-like"/>
    <property type="match status" value="1"/>
</dbReference>
<evidence type="ECO:0000256" key="10">
    <source>
        <dbReference type="ARBA" id="ARBA00049295"/>
    </source>
</evidence>
<feature type="active site" description="Nucleophile" evidence="11">
    <location>
        <position position="319"/>
    </location>
</feature>
<protein>
    <recommendedName>
        <fullName evidence="11">GTP cyclohydrolase-2</fullName>
        <ecNumber evidence="11">3.5.4.25</ecNumber>
    </recommendedName>
    <alternativeName>
        <fullName evidence="11">GTP cyclohydrolase II</fullName>
    </alternativeName>
</protein>
<evidence type="ECO:0000256" key="6">
    <source>
        <dbReference type="ARBA" id="ARBA00022801"/>
    </source>
</evidence>
<dbReference type="AlphaFoldDB" id="A0A2N3L845"/>
<dbReference type="PANTHER" id="PTHR21327:SF18">
    <property type="entry name" value="3,4-DIHYDROXY-2-BUTANONE 4-PHOSPHATE SYNTHASE"/>
    <property type="match status" value="1"/>
</dbReference>
<dbReference type="GO" id="GO:0003935">
    <property type="term" value="F:GTP cyclohydrolase II activity"/>
    <property type="evidence" value="ECO:0007669"/>
    <property type="project" value="UniProtKB-UniRule"/>
</dbReference>
<dbReference type="PANTHER" id="PTHR21327">
    <property type="entry name" value="GTP CYCLOHYDROLASE II-RELATED"/>
    <property type="match status" value="1"/>
</dbReference>
<name>A0A2N3L845_9PROT</name>
<comment type="pathway">
    <text evidence="1 11">Cofactor biosynthesis; riboflavin biosynthesis; 5-amino-6-(D-ribitylamino)uracil from GTP: step 1/4.</text>
</comment>